<dbReference type="Gene3D" id="2.30.30.40">
    <property type="entry name" value="SH3 Domains"/>
    <property type="match status" value="1"/>
</dbReference>
<sequence>MLQDVTRLHLFLLFTLFLSYVRHFLASASPLCQVDGIDQSISCPRTDPTHLGLLRPRQSMSLTLGSDCSGTVTCAGNLTCANLRCGCSSGFTPCGSDNSTCCSVYGRECAVGGGVTCGLIYQCSNLTGTCQCPPATETCFGNTGCCTQLSPTASTATITQLVSAPTPIPSVGDTAASASTPVTGGTGASTGLSNRKCNDSNPCPAPFLCAQGSCQCQGNLSYCASGNLEGCCNRNNATETALGTSEIVTSIIVPLVAGVLGGVFGTAIMGCVLWTLYKRYMHRLHEDKRQSLSLESEVSKSVKPQLSVTSRDPFESDSSTKDVAAAAESDVTVTSTSSSSESTKTTEETRLPHWLFVRLAGPLRRTSDASVPYSGSPLLVETDFNPTASDELALTAGHFVQPTEVFRDGWMLGRNMDTGNVGVLPMWVSNADERDVPHLVRSLYAS</sequence>
<evidence type="ECO:0000256" key="2">
    <source>
        <dbReference type="SAM" id="Phobius"/>
    </source>
</evidence>
<dbReference type="OrthoDB" id="5340910at2759"/>
<name>A0A139AWS6_GONPJ</name>
<feature type="signal peptide" evidence="3">
    <location>
        <begin position="1"/>
        <end position="26"/>
    </location>
</feature>
<keyword evidence="3" id="KW-0732">Signal</keyword>
<proteinExistence type="predicted"/>
<keyword evidence="5" id="KW-1185">Reference proteome</keyword>
<organism evidence="4 5">
    <name type="scientific">Gonapodya prolifera (strain JEL478)</name>
    <name type="common">Monoblepharis prolifera</name>
    <dbReference type="NCBI Taxonomy" id="1344416"/>
    <lineage>
        <taxon>Eukaryota</taxon>
        <taxon>Fungi</taxon>
        <taxon>Fungi incertae sedis</taxon>
        <taxon>Chytridiomycota</taxon>
        <taxon>Chytridiomycota incertae sedis</taxon>
        <taxon>Monoblepharidomycetes</taxon>
        <taxon>Monoblepharidales</taxon>
        <taxon>Gonapodyaceae</taxon>
        <taxon>Gonapodya</taxon>
    </lineage>
</organism>
<dbReference type="InterPro" id="IPR036028">
    <property type="entry name" value="SH3-like_dom_sf"/>
</dbReference>
<evidence type="ECO:0000313" key="4">
    <source>
        <dbReference type="EMBL" id="KXS21201.1"/>
    </source>
</evidence>
<feature type="chain" id="PRO_5007296495" evidence="3">
    <location>
        <begin position="27"/>
        <end position="446"/>
    </location>
</feature>
<dbReference type="AlphaFoldDB" id="A0A139AWS6"/>
<keyword evidence="2" id="KW-1133">Transmembrane helix</keyword>
<dbReference type="EMBL" id="KQ965733">
    <property type="protein sequence ID" value="KXS21201.1"/>
    <property type="molecule type" value="Genomic_DNA"/>
</dbReference>
<protein>
    <submittedName>
        <fullName evidence="4">Uncharacterized protein</fullName>
    </submittedName>
</protein>
<dbReference type="Proteomes" id="UP000070544">
    <property type="component" value="Unassembled WGS sequence"/>
</dbReference>
<dbReference type="SUPFAM" id="SSF50044">
    <property type="entry name" value="SH3-domain"/>
    <property type="match status" value="1"/>
</dbReference>
<feature type="region of interest" description="Disordered" evidence="1">
    <location>
        <begin position="304"/>
        <end position="346"/>
    </location>
</feature>
<reference evidence="4 5" key="1">
    <citation type="journal article" date="2015" name="Genome Biol. Evol.">
        <title>Phylogenomic analyses indicate that early fungi evolved digesting cell walls of algal ancestors of land plants.</title>
        <authorList>
            <person name="Chang Y."/>
            <person name="Wang S."/>
            <person name="Sekimoto S."/>
            <person name="Aerts A.L."/>
            <person name="Choi C."/>
            <person name="Clum A."/>
            <person name="LaButti K.M."/>
            <person name="Lindquist E.A."/>
            <person name="Yee Ngan C."/>
            <person name="Ohm R.A."/>
            <person name="Salamov A.A."/>
            <person name="Grigoriev I.V."/>
            <person name="Spatafora J.W."/>
            <person name="Berbee M.L."/>
        </authorList>
    </citation>
    <scope>NUCLEOTIDE SEQUENCE [LARGE SCALE GENOMIC DNA]</scope>
    <source>
        <strain evidence="4 5">JEL478</strain>
    </source>
</reference>
<evidence type="ECO:0000256" key="1">
    <source>
        <dbReference type="SAM" id="MobiDB-lite"/>
    </source>
</evidence>
<feature type="transmembrane region" description="Helical" evidence="2">
    <location>
        <begin position="251"/>
        <end position="277"/>
    </location>
</feature>
<feature type="compositionally biased region" description="Low complexity" evidence="1">
    <location>
        <begin position="323"/>
        <end position="343"/>
    </location>
</feature>
<evidence type="ECO:0000256" key="3">
    <source>
        <dbReference type="SAM" id="SignalP"/>
    </source>
</evidence>
<accession>A0A139AWS6</accession>
<keyword evidence="2" id="KW-0472">Membrane</keyword>
<evidence type="ECO:0000313" key="5">
    <source>
        <dbReference type="Proteomes" id="UP000070544"/>
    </source>
</evidence>
<keyword evidence="2" id="KW-0812">Transmembrane</keyword>
<gene>
    <name evidence="4" type="ORF">M427DRAFT_313548</name>
</gene>